<gene>
    <name evidence="2" type="ORF">CCHLO57077_00018162</name>
</gene>
<dbReference type="EMBL" id="CABFNP030000670">
    <property type="protein sequence ID" value="CAI6077504.1"/>
    <property type="molecule type" value="Genomic_DNA"/>
</dbReference>
<feature type="domain" description="AB hydrolase-1" evidence="1">
    <location>
        <begin position="53"/>
        <end position="178"/>
    </location>
</feature>
<protein>
    <recommendedName>
        <fullName evidence="1">AB hydrolase-1 domain-containing protein</fullName>
    </recommendedName>
</protein>
<dbReference type="Pfam" id="PF00561">
    <property type="entry name" value="Abhydrolase_1"/>
    <property type="match status" value="1"/>
</dbReference>
<keyword evidence="3" id="KW-1185">Reference proteome</keyword>
<comment type="caution">
    <text evidence="2">The sequence shown here is derived from an EMBL/GenBank/DDBJ whole genome shotgun (WGS) entry which is preliminary data.</text>
</comment>
<dbReference type="Gene3D" id="3.40.50.1820">
    <property type="entry name" value="alpha/beta hydrolase"/>
    <property type="match status" value="1"/>
</dbReference>
<evidence type="ECO:0000259" key="1">
    <source>
        <dbReference type="Pfam" id="PF00561"/>
    </source>
</evidence>
<organism evidence="2 3">
    <name type="scientific">Clonostachys chloroleuca</name>
    <dbReference type="NCBI Taxonomy" id="1926264"/>
    <lineage>
        <taxon>Eukaryota</taxon>
        <taxon>Fungi</taxon>
        <taxon>Dikarya</taxon>
        <taxon>Ascomycota</taxon>
        <taxon>Pezizomycotina</taxon>
        <taxon>Sordariomycetes</taxon>
        <taxon>Hypocreomycetidae</taxon>
        <taxon>Hypocreales</taxon>
        <taxon>Bionectriaceae</taxon>
        <taxon>Clonostachys</taxon>
    </lineage>
</organism>
<accession>A0AA35LU23</accession>
<sequence>MDCSKVLQASGEDLRVNWDTFWKIFRHGSVKANGIYLHYVEGGNGPVTAWLFVDPRGVGDSEHPARGYDLKTLATDLHCLVEALGLLAKGPIDVAGHGIGTWLGYAYAADWPQDVRRLTVMNASVPGVSASRTDLDPLEVNLQGWHFGFNRLDDLPELLLSGRERQFITWLFRAKAMRPWTILPEDVDEYARQFSAPGTIRALSDYYRTIFSPEGVVANRARAQKQLSIPILALGAERGYGGALVEAMRQVASNVSGGEISGIGHYMLEEGPKQVGDEMIRFFDPSS</sequence>
<dbReference type="InterPro" id="IPR000073">
    <property type="entry name" value="AB_hydrolase_1"/>
</dbReference>
<dbReference type="AlphaFoldDB" id="A0AA35LU23"/>
<dbReference type="Proteomes" id="UP001160390">
    <property type="component" value="Unassembled WGS sequence"/>
</dbReference>
<evidence type="ECO:0000313" key="3">
    <source>
        <dbReference type="Proteomes" id="UP001160390"/>
    </source>
</evidence>
<dbReference type="PANTHER" id="PTHR43329">
    <property type="entry name" value="EPOXIDE HYDROLASE"/>
    <property type="match status" value="1"/>
</dbReference>
<name>A0AA35LU23_9HYPO</name>
<dbReference type="InterPro" id="IPR029058">
    <property type="entry name" value="AB_hydrolase_fold"/>
</dbReference>
<reference evidence="2" key="1">
    <citation type="submission" date="2023-01" db="EMBL/GenBank/DDBJ databases">
        <authorList>
            <person name="Piombo E."/>
        </authorList>
    </citation>
    <scope>NUCLEOTIDE SEQUENCE</scope>
</reference>
<proteinExistence type="predicted"/>
<evidence type="ECO:0000313" key="2">
    <source>
        <dbReference type="EMBL" id="CAI6077504.1"/>
    </source>
</evidence>
<dbReference type="SUPFAM" id="SSF53474">
    <property type="entry name" value="alpha/beta-Hydrolases"/>
    <property type="match status" value="1"/>
</dbReference>